<dbReference type="KEGG" id="mro:MROS_1783"/>
<dbReference type="EC" id="6.3.2.4" evidence="4 16"/>
<comment type="function">
    <text evidence="16">Cell wall formation.</text>
</comment>
<dbReference type="STRING" id="1191523.MROS_1783"/>
<dbReference type="eggNOG" id="COG1181">
    <property type="taxonomic scope" value="Bacteria"/>
</dbReference>
<dbReference type="PATRIC" id="fig|1191523.3.peg.1891"/>
<evidence type="ECO:0000313" key="22">
    <source>
        <dbReference type="Proteomes" id="UP000009011"/>
    </source>
</evidence>
<feature type="domain" description="ATP-grasp" evidence="20">
    <location>
        <begin position="130"/>
        <end position="330"/>
    </location>
</feature>
<protein>
    <recommendedName>
        <fullName evidence="4 16">D-alanine--D-alanine ligase</fullName>
        <ecNumber evidence="4 16">6.3.2.4</ecNumber>
    </recommendedName>
    <alternativeName>
        <fullName evidence="16">D-Ala-D-Ala ligase</fullName>
    </alternativeName>
    <alternativeName>
        <fullName evidence="16">D-alanylalanine synthetase</fullName>
    </alternativeName>
</protein>
<keyword evidence="10 18" id="KW-0460">Magnesium</keyword>
<dbReference type="Pfam" id="PF01820">
    <property type="entry name" value="Dala_Dala_lig_N"/>
    <property type="match status" value="1"/>
</dbReference>
<dbReference type="Gene3D" id="3.30.1490.20">
    <property type="entry name" value="ATP-grasp fold, A domain"/>
    <property type="match status" value="1"/>
</dbReference>
<evidence type="ECO:0000256" key="7">
    <source>
        <dbReference type="ARBA" id="ARBA00022723"/>
    </source>
</evidence>
<evidence type="ECO:0000256" key="9">
    <source>
        <dbReference type="ARBA" id="ARBA00022840"/>
    </source>
</evidence>
<name>I6YWS2_MELRP</name>
<evidence type="ECO:0000256" key="6">
    <source>
        <dbReference type="ARBA" id="ARBA00022598"/>
    </source>
</evidence>
<evidence type="ECO:0000256" key="12">
    <source>
        <dbReference type="ARBA" id="ARBA00022984"/>
    </source>
</evidence>
<keyword evidence="12 16" id="KW-0573">Peptidoglycan synthesis</keyword>
<feature type="active site" evidence="17">
    <location>
        <position position="308"/>
    </location>
</feature>
<dbReference type="HAMAP" id="MF_00047">
    <property type="entry name" value="Dala_Dala_lig"/>
    <property type="match status" value="1"/>
</dbReference>
<keyword evidence="8 19" id="KW-0547">Nucleotide-binding</keyword>
<dbReference type="PANTHER" id="PTHR23132">
    <property type="entry name" value="D-ALANINE--D-ALANINE LIGASE"/>
    <property type="match status" value="1"/>
</dbReference>
<feature type="binding site" evidence="18">
    <location>
        <position position="284"/>
    </location>
    <ligand>
        <name>Mg(2+)</name>
        <dbReference type="ChEBI" id="CHEBI:18420"/>
        <label>1</label>
    </ligand>
</feature>
<dbReference type="Gene3D" id="3.40.50.20">
    <property type="match status" value="1"/>
</dbReference>
<keyword evidence="22" id="KW-1185">Reference proteome</keyword>
<evidence type="ECO:0000259" key="20">
    <source>
        <dbReference type="PROSITE" id="PS50975"/>
    </source>
</evidence>
<dbReference type="InterPro" id="IPR011761">
    <property type="entry name" value="ATP-grasp"/>
</dbReference>
<comment type="cofactor">
    <cofactor evidence="18">
        <name>Mg(2+)</name>
        <dbReference type="ChEBI" id="CHEBI:18420"/>
    </cofactor>
    <cofactor evidence="18">
        <name>Mn(2+)</name>
        <dbReference type="ChEBI" id="CHEBI:29035"/>
    </cofactor>
    <text evidence="18">Binds 2 magnesium or manganese ions per subunit.</text>
</comment>
<dbReference type="InterPro" id="IPR011127">
    <property type="entry name" value="Dala_Dala_lig_N"/>
</dbReference>
<evidence type="ECO:0000256" key="5">
    <source>
        <dbReference type="ARBA" id="ARBA00022490"/>
    </source>
</evidence>
<dbReference type="GO" id="GO:0005524">
    <property type="term" value="F:ATP binding"/>
    <property type="evidence" value="ECO:0007669"/>
    <property type="project" value="UniProtKB-UniRule"/>
</dbReference>
<dbReference type="GO" id="GO:0071555">
    <property type="term" value="P:cell wall organization"/>
    <property type="evidence" value="ECO:0007669"/>
    <property type="project" value="UniProtKB-KW"/>
</dbReference>
<dbReference type="GO" id="GO:0046872">
    <property type="term" value="F:metal ion binding"/>
    <property type="evidence" value="ECO:0007669"/>
    <property type="project" value="UniProtKB-KW"/>
</dbReference>
<dbReference type="Proteomes" id="UP000009011">
    <property type="component" value="Chromosome"/>
</dbReference>
<keyword evidence="9 19" id="KW-0067">ATP-binding</keyword>
<dbReference type="OrthoDB" id="9813261at2"/>
<gene>
    <name evidence="16" type="primary">ddl</name>
    <name evidence="21" type="ordered locus">MROS_1783</name>
</gene>
<organism evidence="21 22">
    <name type="scientific">Melioribacter roseus (strain DSM 23840 / JCM 17771 / VKM B-2668 / P3M-2)</name>
    <dbReference type="NCBI Taxonomy" id="1191523"/>
    <lineage>
        <taxon>Bacteria</taxon>
        <taxon>Pseudomonadati</taxon>
        <taxon>Ignavibacteriota</taxon>
        <taxon>Ignavibacteria</taxon>
        <taxon>Ignavibacteriales</taxon>
        <taxon>Melioribacteraceae</taxon>
        <taxon>Melioribacter</taxon>
    </lineage>
</organism>
<comment type="subcellular location">
    <subcellularLocation>
        <location evidence="2 16">Cytoplasm</location>
    </subcellularLocation>
</comment>
<keyword evidence="14 16" id="KW-0961">Cell wall biogenesis/degradation</keyword>
<dbReference type="InterPro" id="IPR000291">
    <property type="entry name" value="D-Ala_lig_Van_CS"/>
</dbReference>
<reference evidence="21 22" key="1">
    <citation type="journal article" date="2013" name="PLoS ONE">
        <title>Genomic analysis of Melioribacter roseus, facultatively anaerobic organotrophic bacterium representing a novel deep lineage within Bacteriodetes/Chlorobi group.</title>
        <authorList>
            <person name="Kadnikov V.V."/>
            <person name="Mardanov A.V."/>
            <person name="Podosokorskaya O.A."/>
            <person name="Gavrilov S.N."/>
            <person name="Kublanov I.V."/>
            <person name="Beletsky A.V."/>
            <person name="Bonch-Osmolovskaya E.A."/>
            <person name="Ravin N.V."/>
        </authorList>
    </citation>
    <scope>NUCLEOTIDE SEQUENCE [LARGE SCALE GENOMIC DNA]</scope>
    <source>
        <strain evidence="22">JCM 17771 / P3M-2</strain>
    </source>
</reference>
<evidence type="ECO:0000256" key="10">
    <source>
        <dbReference type="ARBA" id="ARBA00022842"/>
    </source>
</evidence>
<evidence type="ECO:0000256" key="13">
    <source>
        <dbReference type="ARBA" id="ARBA00023211"/>
    </source>
</evidence>
<feature type="active site" evidence="17">
    <location>
        <position position="177"/>
    </location>
</feature>
<dbReference type="GO" id="GO:0008360">
    <property type="term" value="P:regulation of cell shape"/>
    <property type="evidence" value="ECO:0007669"/>
    <property type="project" value="UniProtKB-KW"/>
</dbReference>
<comment type="similarity">
    <text evidence="3 16">Belongs to the D-alanine--D-alanine ligase family.</text>
</comment>
<feature type="binding site" evidence="18">
    <location>
        <position position="299"/>
    </location>
    <ligand>
        <name>Mg(2+)</name>
        <dbReference type="ChEBI" id="CHEBI:18420"/>
        <label>2</label>
    </ligand>
</feature>
<keyword evidence="13 18" id="KW-0464">Manganese</keyword>
<dbReference type="NCBIfam" id="TIGR01205">
    <property type="entry name" value="D_ala_D_alaTIGR"/>
    <property type="match status" value="1"/>
</dbReference>
<evidence type="ECO:0000256" key="16">
    <source>
        <dbReference type="HAMAP-Rule" id="MF_00047"/>
    </source>
</evidence>
<proteinExistence type="inferred from homology"/>
<dbReference type="GO" id="GO:0008716">
    <property type="term" value="F:D-alanine-D-alanine ligase activity"/>
    <property type="evidence" value="ECO:0007669"/>
    <property type="project" value="UniProtKB-UniRule"/>
</dbReference>
<dbReference type="InterPro" id="IPR016185">
    <property type="entry name" value="PreATP-grasp_dom_sf"/>
</dbReference>
<keyword evidence="11 16" id="KW-0133">Cell shape</keyword>
<dbReference type="PANTHER" id="PTHR23132:SF23">
    <property type="entry name" value="D-ALANINE--D-ALANINE LIGASE B"/>
    <property type="match status" value="1"/>
</dbReference>
<comment type="cofactor">
    <cofactor evidence="1">
        <name>Mn(2+)</name>
        <dbReference type="ChEBI" id="CHEBI:29035"/>
    </cofactor>
</comment>
<evidence type="ECO:0000256" key="18">
    <source>
        <dbReference type="PIRSR" id="PIRSR039102-3"/>
    </source>
</evidence>
<evidence type="ECO:0000256" key="14">
    <source>
        <dbReference type="ARBA" id="ARBA00023316"/>
    </source>
</evidence>
<dbReference type="SUPFAM" id="SSF52440">
    <property type="entry name" value="PreATP-grasp domain"/>
    <property type="match status" value="1"/>
</dbReference>
<dbReference type="GO" id="GO:0009252">
    <property type="term" value="P:peptidoglycan biosynthetic process"/>
    <property type="evidence" value="ECO:0007669"/>
    <property type="project" value="UniProtKB-UniRule"/>
</dbReference>
<dbReference type="GO" id="GO:0005737">
    <property type="term" value="C:cytoplasm"/>
    <property type="evidence" value="ECO:0007669"/>
    <property type="project" value="UniProtKB-SubCell"/>
</dbReference>
<dbReference type="InterPro" id="IPR011095">
    <property type="entry name" value="Dala_Dala_lig_C"/>
</dbReference>
<dbReference type="AlphaFoldDB" id="I6YWS2"/>
<dbReference type="SUPFAM" id="SSF56059">
    <property type="entry name" value="Glutathione synthetase ATP-binding domain-like"/>
    <property type="match status" value="1"/>
</dbReference>
<evidence type="ECO:0000256" key="4">
    <source>
        <dbReference type="ARBA" id="ARBA00012216"/>
    </source>
</evidence>
<dbReference type="InterPro" id="IPR005905">
    <property type="entry name" value="D_ala_D_ala"/>
</dbReference>
<dbReference type="FunFam" id="3.30.470.20:FF:000008">
    <property type="entry name" value="D-alanine--D-alanine ligase"/>
    <property type="match status" value="1"/>
</dbReference>
<dbReference type="PROSITE" id="PS50975">
    <property type="entry name" value="ATP_GRASP"/>
    <property type="match status" value="1"/>
</dbReference>
<evidence type="ECO:0000256" key="19">
    <source>
        <dbReference type="PROSITE-ProRule" id="PRU00409"/>
    </source>
</evidence>
<dbReference type="PROSITE" id="PS00843">
    <property type="entry name" value="DALA_DALA_LIGASE_1"/>
    <property type="match status" value="1"/>
</dbReference>
<feature type="binding site" evidence="18">
    <location>
        <position position="297"/>
    </location>
    <ligand>
        <name>Mg(2+)</name>
        <dbReference type="ChEBI" id="CHEBI:18420"/>
        <label>1</label>
    </ligand>
</feature>
<comment type="pathway">
    <text evidence="16">Cell wall biogenesis; peptidoglycan biosynthesis.</text>
</comment>
<evidence type="ECO:0000256" key="1">
    <source>
        <dbReference type="ARBA" id="ARBA00001936"/>
    </source>
</evidence>
<feature type="active site" evidence="17">
    <location>
        <position position="18"/>
    </location>
</feature>
<comment type="catalytic activity">
    <reaction evidence="15 16">
        <text>2 D-alanine + ATP = D-alanyl-D-alanine + ADP + phosphate + H(+)</text>
        <dbReference type="Rhea" id="RHEA:11224"/>
        <dbReference type="ChEBI" id="CHEBI:15378"/>
        <dbReference type="ChEBI" id="CHEBI:30616"/>
        <dbReference type="ChEBI" id="CHEBI:43474"/>
        <dbReference type="ChEBI" id="CHEBI:57416"/>
        <dbReference type="ChEBI" id="CHEBI:57822"/>
        <dbReference type="ChEBI" id="CHEBI:456216"/>
        <dbReference type="EC" id="6.3.2.4"/>
    </reaction>
</comment>
<feature type="binding site" evidence="18">
    <location>
        <position position="297"/>
    </location>
    <ligand>
        <name>Mg(2+)</name>
        <dbReference type="ChEBI" id="CHEBI:18420"/>
        <label>2</label>
    </ligand>
</feature>
<keyword evidence="6 16" id="KW-0436">Ligase</keyword>
<dbReference type="RefSeq" id="WP_014856449.1">
    <property type="nucleotide sequence ID" value="NC_018178.1"/>
</dbReference>
<evidence type="ECO:0000256" key="3">
    <source>
        <dbReference type="ARBA" id="ARBA00010871"/>
    </source>
</evidence>
<sequence>MQNSEINVALLVGGVSSERKVSKATGKSIYSALKNLNYNVTVIDPAYGLSQPEDVELFFGADDIFPLSARNYIDIINSALFDDVDVAFLALHGKWGEDGRIQSLLEMRNLKYTGSGVLSSSLAMNKFMTKIMFQHYDVKTPRWFIVSRDGNDTDLIKKKIEKFFGFPCVIKPNDEGSTVGISICREPDSLAVAVERAFEYSENVLIEEFIPGREITVGILENRALPALEIIPRSGFYDYESKYTSGKSDYIVPAEIPENVARHIQSQALLAYNSVGCRQYARIDFRMTGDFKSYCLEVNTLPGMTSTSLFPKMANAVGISFEELIDRIVKSALK</sequence>
<dbReference type="InterPro" id="IPR013815">
    <property type="entry name" value="ATP_grasp_subdomain_1"/>
</dbReference>
<dbReference type="PIRSF" id="PIRSF039102">
    <property type="entry name" value="Ddl/VanB"/>
    <property type="match status" value="1"/>
</dbReference>
<keyword evidence="5 16" id="KW-0963">Cytoplasm</keyword>
<evidence type="ECO:0000256" key="8">
    <source>
        <dbReference type="ARBA" id="ARBA00022741"/>
    </source>
</evidence>
<evidence type="ECO:0000256" key="11">
    <source>
        <dbReference type="ARBA" id="ARBA00022960"/>
    </source>
</evidence>
<accession>I6YWS2</accession>
<dbReference type="Gene3D" id="3.30.470.20">
    <property type="entry name" value="ATP-grasp fold, B domain"/>
    <property type="match status" value="1"/>
</dbReference>
<dbReference type="HOGENOM" id="CLU_039268_1_1_10"/>
<keyword evidence="7 18" id="KW-0479">Metal-binding</keyword>
<evidence type="ECO:0000256" key="17">
    <source>
        <dbReference type="PIRSR" id="PIRSR039102-1"/>
    </source>
</evidence>
<evidence type="ECO:0000256" key="2">
    <source>
        <dbReference type="ARBA" id="ARBA00004496"/>
    </source>
</evidence>
<dbReference type="Pfam" id="PF07478">
    <property type="entry name" value="Dala_Dala_lig_C"/>
    <property type="match status" value="1"/>
</dbReference>
<dbReference type="UniPathway" id="UPA00219"/>
<evidence type="ECO:0000256" key="15">
    <source>
        <dbReference type="ARBA" id="ARBA00047614"/>
    </source>
</evidence>
<dbReference type="NCBIfam" id="NF002378">
    <property type="entry name" value="PRK01372.1"/>
    <property type="match status" value="1"/>
</dbReference>
<evidence type="ECO:0000313" key="21">
    <source>
        <dbReference type="EMBL" id="AFN75017.1"/>
    </source>
</evidence>
<dbReference type="EMBL" id="CP003557">
    <property type="protein sequence ID" value="AFN75017.1"/>
    <property type="molecule type" value="Genomic_DNA"/>
</dbReference>